<organism evidence="3 4">
    <name type="scientific">Actinoplanes subglobosus</name>
    <dbReference type="NCBI Taxonomy" id="1547892"/>
    <lineage>
        <taxon>Bacteria</taxon>
        <taxon>Bacillati</taxon>
        <taxon>Actinomycetota</taxon>
        <taxon>Actinomycetes</taxon>
        <taxon>Micromonosporales</taxon>
        <taxon>Micromonosporaceae</taxon>
        <taxon>Actinoplanes</taxon>
    </lineage>
</organism>
<name>A0ABV8J4Z5_9ACTN</name>
<sequence>MRIVMRCVTAVALIAVAGCGPSTGGDPSAAPSSSMSDADLLALGRQIVQCMRDNGIPDVSEPFVDEHRLKLPDGEQEALEEKYSDEQFDNARTACQDLYDKVPQGAIDREPPDGPDQAPGPDDVDALRTFAQCLRDNGVAEWPDPNSDGRFPLAGTPLEKENPENSPRLKTALDTCRQHWSGPISIGR</sequence>
<dbReference type="RefSeq" id="WP_378072055.1">
    <property type="nucleotide sequence ID" value="NZ_JBHSBL010000027.1"/>
</dbReference>
<keyword evidence="2" id="KW-0732">Signal</keyword>
<accession>A0ABV8J4Z5</accession>
<comment type="caution">
    <text evidence="3">The sequence shown here is derived from an EMBL/GenBank/DDBJ whole genome shotgun (WGS) entry which is preliminary data.</text>
</comment>
<keyword evidence="4" id="KW-1185">Reference proteome</keyword>
<reference evidence="4" key="1">
    <citation type="journal article" date="2019" name="Int. J. Syst. Evol. Microbiol.">
        <title>The Global Catalogue of Microorganisms (GCM) 10K type strain sequencing project: providing services to taxonomists for standard genome sequencing and annotation.</title>
        <authorList>
            <consortium name="The Broad Institute Genomics Platform"/>
            <consortium name="The Broad Institute Genome Sequencing Center for Infectious Disease"/>
            <person name="Wu L."/>
            <person name="Ma J."/>
        </authorList>
    </citation>
    <scope>NUCLEOTIDE SEQUENCE [LARGE SCALE GENOMIC DNA]</scope>
    <source>
        <strain evidence="4">TBRC 5832</strain>
    </source>
</reference>
<dbReference type="PROSITE" id="PS51257">
    <property type="entry name" value="PROKAR_LIPOPROTEIN"/>
    <property type="match status" value="1"/>
</dbReference>
<feature type="region of interest" description="Disordered" evidence="1">
    <location>
        <begin position="138"/>
        <end position="168"/>
    </location>
</feature>
<feature type="region of interest" description="Disordered" evidence="1">
    <location>
        <begin position="102"/>
        <end position="124"/>
    </location>
</feature>
<evidence type="ECO:0000256" key="1">
    <source>
        <dbReference type="SAM" id="MobiDB-lite"/>
    </source>
</evidence>
<evidence type="ECO:0000313" key="4">
    <source>
        <dbReference type="Proteomes" id="UP001595867"/>
    </source>
</evidence>
<evidence type="ECO:0008006" key="5">
    <source>
        <dbReference type="Google" id="ProtNLM"/>
    </source>
</evidence>
<evidence type="ECO:0000256" key="2">
    <source>
        <dbReference type="SAM" id="SignalP"/>
    </source>
</evidence>
<dbReference type="EMBL" id="JBHSBL010000027">
    <property type="protein sequence ID" value="MFC4071181.1"/>
    <property type="molecule type" value="Genomic_DNA"/>
</dbReference>
<protein>
    <recommendedName>
        <fullName evidence="5">Lipoprotein</fullName>
    </recommendedName>
</protein>
<feature type="chain" id="PRO_5046359442" description="Lipoprotein" evidence="2">
    <location>
        <begin position="18"/>
        <end position="188"/>
    </location>
</feature>
<feature type="signal peptide" evidence="2">
    <location>
        <begin position="1"/>
        <end position="17"/>
    </location>
</feature>
<dbReference type="Proteomes" id="UP001595867">
    <property type="component" value="Unassembled WGS sequence"/>
</dbReference>
<proteinExistence type="predicted"/>
<evidence type="ECO:0000313" key="3">
    <source>
        <dbReference type="EMBL" id="MFC4071181.1"/>
    </source>
</evidence>
<gene>
    <name evidence="3" type="ORF">ACFO0C_40145</name>
</gene>